<dbReference type="Gene3D" id="3.30.565.10">
    <property type="entry name" value="Histidine kinase-like ATPase, C-terminal domain"/>
    <property type="match status" value="1"/>
</dbReference>
<dbReference type="PROSITE" id="PS50112">
    <property type="entry name" value="PAS"/>
    <property type="match status" value="3"/>
</dbReference>
<feature type="domain" description="Response regulatory" evidence="16">
    <location>
        <begin position="796"/>
        <end position="919"/>
    </location>
</feature>
<dbReference type="InterPro" id="IPR008207">
    <property type="entry name" value="Sig_transdc_His_kin_Hpt_dom"/>
</dbReference>
<evidence type="ECO:0000256" key="14">
    <source>
        <dbReference type="SAM" id="Coils"/>
    </source>
</evidence>
<dbReference type="SMART" id="SM00448">
    <property type="entry name" value="REC"/>
    <property type="match status" value="2"/>
</dbReference>
<dbReference type="Gene3D" id="1.20.120.160">
    <property type="entry name" value="HPT domain"/>
    <property type="match status" value="1"/>
</dbReference>
<dbReference type="Pfam" id="PF02518">
    <property type="entry name" value="HATPase_c"/>
    <property type="match status" value="1"/>
</dbReference>
<dbReference type="InterPro" id="IPR001789">
    <property type="entry name" value="Sig_transdc_resp-reg_receiver"/>
</dbReference>
<dbReference type="Gene3D" id="3.30.450.20">
    <property type="entry name" value="PAS domain"/>
    <property type="match status" value="3"/>
</dbReference>
<evidence type="ECO:0000256" key="7">
    <source>
        <dbReference type="ARBA" id="ARBA00022741"/>
    </source>
</evidence>
<evidence type="ECO:0000256" key="13">
    <source>
        <dbReference type="PROSITE-ProRule" id="PRU00169"/>
    </source>
</evidence>
<comment type="catalytic activity">
    <reaction evidence="1">
        <text>ATP + protein L-histidine = ADP + protein N-phospho-L-histidine.</text>
        <dbReference type="EC" id="2.7.13.3"/>
    </reaction>
</comment>
<dbReference type="SUPFAM" id="SSF52172">
    <property type="entry name" value="CheY-like"/>
    <property type="match status" value="2"/>
</dbReference>
<evidence type="ECO:0000259" key="17">
    <source>
        <dbReference type="PROSITE" id="PS50112"/>
    </source>
</evidence>
<evidence type="ECO:0000256" key="5">
    <source>
        <dbReference type="ARBA" id="ARBA00022553"/>
    </source>
</evidence>
<evidence type="ECO:0000256" key="8">
    <source>
        <dbReference type="ARBA" id="ARBA00022840"/>
    </source>
</evidence>
<keyword evidence="8" id="KW-0067">ATP-binding</keyword>
<feature type="domain" description="PAC" evidence="18">
    <location>
        <begin position="487"/>
        <end position="539"/>
    </location>
</feature>
<dbReference type="InterPro" id="IPR000700">
    <property type="entry name" value="PAS-assoc_C"/>
</dbReference>
<dbReference type="CDD" id="cd00082">
    <property type="entry name" value="HisKA"/>
    <property type="match status" value="1"/>
</dbReference>
<dbReference type="Pfam" id="PF08447">
    <property type="entry name" value="PAS_3"/>
    <property type="match status" value="2"/>
</dbReference>
<dbReference type="CDD" id="cd00130">
    <property type="entry name" value="PAS"/>
    <property type="match status" value="3"/>
</dbReference>
<evidence type="ECO:0000259" key="15">
    <source>
        <dbReference type="PROSITE" id="PS50109"/>
    </source>
</evidence>
<feature type="domain" description="PAC" evidence="18">
    <location>
        <begin position="228"/>
        <end position="282"/>
    </location>
</feature>
<gene>
    <name evidence="20" type="ORF">RAE19_16415</name>
</gene>
<evidence type="ECO:0000259" key="19">
    <source>
        <dbReference type="PROSITE" id="PS50894"/>
    </source>
</evidence>
<dbReference type="InterPro" id="IPR000014">
    <property type="entry name" value="PAS"/>
</dbReference>
<dbReference type="PROSITE" id="PS50113">
    <property type="entry name" value="PAC"/>
    <property type="match status" value="3"/>
</dbReference>
<feature type="domain" description="PAS" evidence="17">
    <location>
        <begin position="408"/>
        <end position="484"/>
    </location>
</feature>
<feature type="modified residue" description="4-aspartylphosphate" evidence="13">
    <location>
        <position position="992"/>
    </location>
</feature>
<feature type="modified residue" description="Phosphohistidine" evidence="12">
    <location>
        <position position="1138"/>
    </location>
</feature>
<sequence>MTEASRPLQHKLLARQVKRYFGLDGDAWPAVQQELEALAGAGGVSPAVAKVLSGLGPLMSRVEDAYRQNDRDLALKALSLELSSQDLTASNTRLRNELESRTRAMDSLRATATELMLQLDPHHPPLKGDSLEDLSELMGTLVRQKEESQKDLQFALTDLANQKFALDQHAIVSTTNAAGDILYANDRFCQISGYTRAELIGQNHRMINSGTQDQVYFTNLWGVISAGRVWRGEICNRAKDGHLYWVDATIVPLKDESGTPTMYIAIRTDISARKRMEVNIKAAEARLRHITNTLPGVVFRVHVNDKGMHYTFVNDKVMEVRGFSVDELLADPHVATRQVLAEDWPAVRDGIHQAAEERQPWQGEYRICMPDKSIRWIRTEISPEPDDDPNGDRVFTGIWQDVTRAKEADERLKEVTRQIPVAVFQYYVTKGGLFRIPFISQAAESMTGVRPETMAEDSNIFLQSVHPDDRDEVAQSLIAASRSGAPWGMEFRMMNIETMEITWVRGESQPQYKPNGHIVWNGFLTDITQARHISQELQKAKDAAEAANRAKSDFLANMSHEIRTPMNGVIGMTELLLDTTLDAEQQEYLNIVKSSSEALLRVINDILDFSKIEAGKMDIEAIPFNLERTIADTLKAVALRAHDKGLEVVWDVAPDVPRALVGDPGRLRQVLVNILGNAIKFTAKGEVVLRVRQSKTPEGQPLLHLAVSDTGIGIPAHKLSSVFDAFSQEDSSTTRKYGGTGLGLTICARLVEGMGGAIWVESTPGVGSTFHFTVALVPDLAAPLEPTAAIRLDGLHLLVVDDNQVNREVLCGLLASFGARTSQAESGSAALAWLQSQDAPTGTAACDLILLDAQMPELDGFATAARIRALAHCQELPMVLLSSAGLKGDGQRSREAGIAGYLSKPIARDDLLQLLSDVLKLHKVRPEVLVTRHSIRDTHPMLDILLVEDHAINQKLAVTLLERWGHRVDVADNGQIALQMLPQRHYDLVLMDMMMPVMDGLEATRRIRAGERGRRIPIIAMTANAMESDRNLCLAAGMDDYVSKPIRSEELQQKITELTFPASAKTDPAALRPEAEAEVAALAPQATRFDYATALTQADQEMVEIVADVFCEQWEQDKARLEADLAAGDFHGMLHAAHALKATLSLFEAQPASALAQRLESMAAFRDTAAVSALIPSLVREVESLVQALRQRAGSYGQNI</sequence>
<organism evidence="20 21">
    <name type="scientific">Rhodoferax potami</name>
    <dbReference type="NCBI Taxonomy" id="3068338"/>
    <lineage>
        <taxon>Bacteria</taxon>
        <taxon>Pseudomonadati</taxon>
        <taxon>Pseudomonadota</taxon>
        <taxon>Betaproteobacteria</taxon>
        <taxon>Burkholderiales</taxon>
        <taxon>Comamonadaceae</taxon>
        <taxon>Rhodoferax</taxon>
    </lineage>
</organism>
<evidence type="ECO:0000259" key="16">
    <source>
        <dbReference type="PROSITE" id="PS50110"/>
    </source>
</evidence>
<dbReference type="PANTHER" id="PTHR45339">
    <property type="entry name" value="HYBRID SIGNAL TRANSDUCTION HISTIDINE KINASE J"/>
    <property type="match status" value="1"/>
</dbReference>
<dbReference type="SMART" id="SM00387">
    <property type="entry name" value="HATPase_c"/>
    <property type="match status" value="1"/>
</dbReference>
<dbReference type="InterPro" id="IPR013655">
    <property type="entry name" value="PAS_fold_3"/>
</dbReference>
<feature type="coiled-coil region" evidence="14">
    <location>
        <begin position="91"/>
        <end position="151"/>
    </location>
</feature>
<accession>A0ABU3KR33</accession>
<keyword evidence="6" id="KW-0812">Transmembrane</keyword>
<proteinExistence type="predicted"/>
<evidence type="ECO:0000313" key="20">
    <source>
        <dbReference type="EMBL" id="MDT7520270.1"/>
    </source>
</evidence>
<dbReference type="PROSITE" id="PS50109">
    <property type="entry name" value="HIS_KIN"/>
    <property type="match status" value="1"/>
</dbReference>
<keyword evidence="4" id="KW-1003">Cell membrane</keyword>
<comment type="subcellular location">
    <subcellularLocation>
        <location evidence="2">Cell membrane</location>
        <topology evidence="2">Multi-pass membrane protein</topology>
    </subcellularLocation>
</comment>
<feature type="domain" description="PAS" evidence="17">
    <location>
        <begin position="176"/>
        <end position="203"/>
    </location>
</feature>
<evidence type="ECO:0000256" key="2">
    <source>
        <dbReference type="ARBA" id="ARBA00004651"/>
    </source>
</evidence>
<dbReference type="CDD" id="cd16922">
    <property type="entry name" value="HATPase_EvgS-ArcB-TorS-like"/>
    <property type="match status" value="1"/>
</dbReference>
<dbReference type="Gene3D" id="1.10.287.130">
    <property type="match status" value="1"/>
</dbReference>
<reference evidence="20 21" key="1">
    <citation type="submission" date="2023-08" db="EMBL/GenBank/DDBJ databases">
        <title>Rhodoferax potami sp. nov. and Rhodoferax mekongensis sp. nov., isolated from the Mekong River in Thailand.</title>
        <authorList>
            <person name="Kitikhun S."/>
            <person name="Charoenyingcharoen P."/>
            <person name="Siriarchawattana P."/>
            <person name="Likhitrattanapisal S."/>
            <person name="Nilsakha T."/>
            <person name="Chanpet A."/>
            <person name="Rattanawaree P."/>
            <person name="Ingsriswang S."/>
        </authorList>
    </citation>
    <scope>NUCLEOTIDE SEQUENCE [LARGE SCALE GENOMIC DNA]</scope>
    <source>
        <strain evidence="20 21">TBRC 17660</strain>
    </source>
</reference>
<dbReference type="InterPro" id="IPR003594">
    <property type="entry name" value="HATPase_dom"/>
</dbReference>
<dbReference type="PANTHER" id="PTHR45339:SF1">
    <property type="entry name" value="HYBRID SIGNAL TRANSDUCTION HISTIDINE KINASE J"/>
    <property type="match status" value="1"/>
</dbReference>
<dbReference type="InterPro" id="IPR011006">
    <property type="entry name" value="CheY-like_superfamily"/>
</dbReference>
<dbReference type="NCBIfam" id="TIGR00229">
    <property type="entry name" value="sensory_box"/>
    <property type="match status" value="2"/>
</dbReference>
<keyword evidence="9" id="KW-1133">Transmembrane helix</keyword>
<evidence type="ECO:0000256" key="10">
    <source>
        <dbReference type="ARBA" id="ARBA00023012"/>
    </source>
</evidence>
<dbReference type="InterPro" id="IPR036097">
    <property type="entry name" value="HisK_dim/P_sf"/>
</dbReference>
<evidence type="ECO:0000259" key="18">
    <source>
        <dbReference type="PROSITE" id="PS50113"/>
    </source>
</evidence>
<dbReference type="SUPFAM" id="SSF55874">
    <property type="entry name" value="ATPase domain of HSP90 chaperone/DNA topoisomerase II/histidine kinase"/>
    <property type="match status" value="1"/>
</dbReference>
<feature type="coiled-coil region" evidence="14">
    <location>
        <begin position="530"/>
        <end position="557"/>
    </location>
</feature>
<dbReference type="Pfam" id="PF00512">
    <property type="entry name" value="HisKA"/>
    <property type="match status" value="1"/>
</dbReference>
<dbReference type="SUPFAM" id="SSF47384">
    <property type="entry name" value="Homodimeric domain of signal transducing histidine kinase"/>
    <property type="match status" value="1"/>
</dbReference>
<dbReference type="CDD" id="cd17546">
    <property type="entry name" value="REC_hyHK_CKI1_RcsC-like"/>
    <property type="match status" value="1"/>
</dbReference>
<dbReference type="InterPro" id="IPR036890">
    <property type="entry name" value="HATPase_C_sf"/>
</dbReference>
<keyword evidence="14" id="KW-0175">Coiled coil</keyword>
<dbReference type="SMART" id="SM00388">
    <property type="entry name" value="HisKA"/>
    <property type="match status" value="1"/>
</dbReference>
<dbReference type="InterPro" id="IPR001610">
    <property type="entry name" value="PAC"/>
</dbReference>
<evidence type="ECO:0000256" key="1">
    <source>
        <dbReference type="ARBA" id="ARBA00000085"/>
    </source>
</evidence>
<comment type="caution">
    <text evidence="20">The sequence shown here is derived from an EMBL/GenBank/DDBJ whole genome shotgun (WGS) entry which is preliminary data.</text>
</comment>
<name>A0ABU3KR33_9BURK</name>
<dbReference type="RefSeq" id="WP_313875882.1">
    <property type="nucleotide sequence ID" value="NZ_JAVBIK010000001.1"/>
</dbReference>
<dbReference type="InterPro" id="IPR035965">
    <property type="entry name" value="PAS-like_dom_sf"/>
</dbReference>
<feature type="domain" description="HPt" evidence="19">
    <location>
        <begin position="1099"/>
        <end position="1196"/>
    </location>
</feature>
<feature type="domain" description="Response regulatory" evidence="16">
    <location>
        <begin position="943"/>
        <end position="1059"/>
    </location>
</feature>
<protein>
    <recommendedName>
        <fullName evidence="3">histidine kinase</fullName>
        <ecNumber evidence="3">2.7.13.3</ecNumber>
    </recommendedName>
</protein>
<feature type="domain" description="Histidine kinase" evidence="15">
    <location>
        <begin position="557"/>
        <end position="778"/>
    </location>
</feature>
<evidence type="ECO:0000256" key="12">
    <source>
        <dbReference type="PROSITE-ProRule" id="PRU00110"/>
    </source>
</evidence>
<dbReference type="SMART" id="SM00091">
    <property type="entry name" value="PAS"/>
    <property type="match status" value="3"/>
</dbReference>
<feature type="modified residue" description="4-aspartylphosphate" evidence="13">
    <location>
        <position position="852"/>
    </location>
</feature>
<dbReference type="EMBL" id="JAVBIK010000001">
    <property type="protein sequence ID" value="MDT7520270.1"/>
    <property type="molecule type" value="Genomic_DNA"/>
</dbReference>
<dbReference type="EC" id="2.7.13.3" evidence="3"/>
<dbReference type="PROSITE" id="PS50110">
    <property type="entry name" value="RESPONSE_REGULATORY"/>
    <property type="match status" value="2"/>
</dbReference>
<dbReference type="SMART" id="SM00086">
    <property type="entry name" value="PAC"/>
    <property type="match status" value="2"/>
</dbReference>
<evidence type="ECO:0000313" key="21">
    <source>
        <dbReference type="Proteomes" id="UP001321700"/>
    </source>
</evidence>
<dbReference type="SUPFAM" id="SSF55785">
    <property type="entry name" value="PYP-like sensor domain (PAS domain)"/>
    <property type="match status" value="3"/>
</dbReference>
<dbReference type="Pfam" id="PF01627">
    <property type="entry name" value="Hpt"/>
    <property type="match status" value="1"/>
</dbReference>
<dbReference type="SUPFAM" id="SSF47226">
    <property type="entry name" value="Histidine-containing phosphotransfer domain, HPT domain"/>
    <property type="match status" value="1"/>
</dbReference>
<evidence type="ECO:0000256" key="3">
    <source>
        <dbReference type="ARBA" id="ARBA00012438"/>
    </source>
</evidence>
<dbReference type="InterPro" id="IPR005467">
    <property type="entry name" value="His_kinase_dom"/>
</dbReference>
<dbReference type="Pfam" id="PF00072">
    <property type="entry name" value="Response_reg"/>
    <property type="match status" value="2"/>
</dbReference>
<keyword evidence="7" id="KW-0547">Nucleotide-binding</keyword>
<keyword evidence="11" id="KW-0472">Membrane</keyword>
<feature type="domain" description="PAC" evidence="18">
    <location>
        <begin position="361"/>
        <end position="414"/>
    </location>
</feature>
<dbReference type="Pfam" id="PF13426">
    <property type="entry name" value="PAS_9"/>
    <property type="match status" value="1"/>
</dbReference>
<dbReference type="InterPro" id="IPR003661">
    <property type="entry name" value="HisK_dim/P_dom"/>
</dbReference>
<keyword evidence="21" id="KW-1185">Reference proteome</keyword>
<evidence type="ECO:0000256" key="9">
    <source>
        <dbReference type="ARBA" id="ARBA00022989"/>
    </source>
</evidence>
<dbReference type="InterPro" id="IPR036641">
    <property type="entry name" value="HPT_dom_sf"/>
</dbReference>
<evidence type="ECO:0000256" key="11">
    <source>
        <dbReference type="ARBA" id="ARBA00023136"/>
    </source>
</evidence>
<keyword evidence="10" id="KW-0902">Two-component regulatory system</keyword>
<dbReference type="PRINTS" id="PR00344">
    <property type="entry name" value="BCTRLSENSOR"/>
</dbReference>
<dbReference type="PROSITE" id="PS50894">
    <property type="entry name" value="HPT"/>
    <property type="match status" value="1"/>
</dbReference>
<dbReference type="Proteomes" id="UP001321700">
    <property type="component" value="Unassembled WGS sequence"/>
</dbReference>
<keyword evidence="5 13" id="KW-0597">Phosphoprotein</keyword>
<dbReference type="InterPro" id="IPR004358">
    <property type="entry name" value="Sig_transdc_His_kin-like_C"/>
</dbReference>
<evidence type="ECO:0000256" key="4">
    <source>
        <dbReference type="ARBA" id="ARBA00022475"/>
    </source>
</evidence>
<evidence type="ECO:0000256" key="6">
    <source>
        <dbReference type="ARBA" id="ARBA00022692"/>
    </source>
</evidence>
<feature type="domain" description="PAS" evidence="17">
    <location>
        <begin position="283"/>
        <end position="358"/>
    </location>
</feature>
<dbReference type="Gene3D" id="3.40.50.2300">
    <property type="match status" value="2"/>
</dbReference>